<sequence>MEEHIFKLAKYKTKLFVLIVAIILLGIWLATNIYSSLFVLGSCIILILSQINGLTTRLLIDQDGLVIRRIFRQPIQIEWADILGQQQVKLGTREVQYLVLRKPIPLVEPLEYADVPKANQATTLILNLWEQASKVQALIKQQLPATSSENQLFVPFTSTRETATTKLALIVMLIGVIVTTVTILLLF</sequence>
<proteinExistence type="predicted"/>
<keyword evidence="1" id="KW-0472">Membrane</keyword>
<accession>A0A0N8GPK6</accession>
<dbReference type="RefSeq" id="WP_054536412.1">
    <property type="nucleotide sequence ID" value="NZ_LGKP01000035.1"/>
</dbReference>
<evidence type="ECO:0000256" key="1">
    <source>
        <dbReference type="SAM" id="Phobius"/>
    </source>
</evidence>
<dbReference type="EMBL" id="LGKP01000035">
    <property type="protein sequence ID" value="KPL81162.1"/>
    <property type="molecule type" value="Genomic_DNA"/>
</dbReference>
<reference evidence="2 3" key="1">
    <citation type="submission" date="2015-07" db="EMBL/GenBank/DDBJ databases">
        <title>Whole genome sequence of Herpetosiphon geysericola DSM 7119.</title>
        <authorList>
            <person name="Hemp J."/>
            <person name="Ward L.M."/>
            <person name="Pace L.A."/>
            <person name="Fischer W.W."/>
        </authorList>
    </citation>
    <scope>NUCLEOTIDE SEQUENCE [LARGE SCALE GENOMIC DNA]</scope>
    <source>
        <strain evidence="2 3">DSM 7119</strain>
    </source>
</reference>
<dbReference type="OrthoDB" id="9830939at2"/>
<evidence type="ECO:0000313" key="2">
    <source>
        <dbReference type="EMBL" id="KPL81162.1"/>
    </source>
</evidence>
<evidence type="ECO:0008006" key="4">
    <source>
        <dbReference type="Google" id="ProtNLM"/>
    </source>
</evidence>
<dbReference type="Proteomes" id="UP000050277">
    <property type="component" value="Unassembled WGS sequence"/>
</dbReference>
<dbReference type="STRING" id="70996.SE18_20905"/>
<comment type="caution">
    <text evidence="2">The sequence shown here is derived from an EMBL/GenBank/DDBJ whole genome shotgun (WGS) entry which is preliminary data.</text>
</comment>
<feature type="transmembrane region" description="Helical" evidence="1">
    <location>
        <begin position="37"/>
        <end position="60"/>
    </location>
</feature>
<organism evidence="2 3">
    <name type="scientific">Herpetosiphon geysericola</name>
    <dbReference type="NCBI Taxonomy" id="70996"/>
    <lineage>
        <taxon>Bacteria</taxon>
        <taxon>Bacillati</taxon>
        <taxon>Chloroflexota</taxon>
        <taxon>Chloroflexia</taxon>
        <taxon>Herpetosiphonales</taxon>
        <taxon>Herpetosiphonaceae</taxon>
        <taxon>Herpetosiphon</taxon>
    </lineage>
</organism>
<gene>
    <name evidence="2" type="ORF">SE18_20905</name>
</gene>
<keyword evidence="3" id="KW-1185">Reference proteome</keyword>
<keyword evidence="1" id="KW-1133">Transmembrane helix</keyword>
<protein>
    <recommendedName>
        <fullName evidence="4">PH domain-containing protein</fullName>
    </recommendedName>
</protein>
<evidence type="ECO:0000313" key="3">
    <source>
        <dbReference type="Proteomes" id="UP000050277"/>
    </source>
</evidence>
<feature type="transmembrane region" description="Helical" evidence="1">
    <location>
        <begin position="167"/>
        <end position="186"/>
    </location>
</feature>
<dbReference type="AlphaFoldDB" id="A0A0N8GPK6"/>
<name>A0A0N8GPK6_9CHLR</name>
<keyword evidence="1" id="KW-0812">Transmembrane</keyword>